<protein>
    <submittedName>
        <fullName evidence="1">Mitochondrial carrier</fullName>
    </submittedName>
</protein>
<gene>
    <name evidence="1" type="ORF">FA95DRAFT_1582063</name>
</gene>
<proteinExistence type="predicted"/>
<evidence type="ECO:0000313" key="2">
    <source>
        <dbReference type="Proteomes" id="UP000814033"/>
    </source>
</evidence>
<comment type="caution">
    <text evidence="1">The sequence shown here is derived from an EMBL/GenBank/DDBJ whole genome shotgun (WGS) entry which is preliminary data.</text>
</comment>
<dbReference type="EMBL" id="MU275881">
    <property type="protein sequence ID" value="KAI0048840.1"/>
    <property type="molecule type" value="Genomic_DNA"/>
</dbReference>
<organism evidence="1 2">
    <name type="scientific">Auriscalpium vulgare</name>
    <dbReference type="NCBI Taxonomy" id="40419"/>
    <lineage>
        <taxon>Eukaryota</taxon>
        <taxon>Fungi</taxon>
        <taxon>Dikarya</taxon>
        <taxon>Basidiomycota</taxon>
        <taxon>Agaricomycotina</taxon>
        <taxon>Agaricomycetes</taxon>
        <taxon>Russulales</taxon>
        <taxon>Auriscalpiaceae</taxon>
        <taxon>Auriscalpium</taxon>
    </lineage>
</organism>
<dbReference type="Proteomes" id="UP000814033">
    <property type="component" value="Unassembled WGS sequence"/>
</dbReference>
<name>A0ACB8RZ00_9AGAM</name>
<sequence>MTSTLPPIVQAFSGAMGSAASNAVAYPLDLITTRQQTTKNSNLLGLRGALSIVRYTIHKHGIDALYDGLGSDTASTILSNFCYFYAYTLLRALVLRRAQRSPSSSRPTAAVLSVPQELVLGFVAGVASKLVSTPLSIVTVRLQTAREDDEDTAATDASEVDAEEDLDSGGSGLLAVVRAIYREEGLTGFWRGFRTTFILCLNPSLTFALLQVYRRLFVRTPSTRRAGVVSPGHAFLGAAVANSLANAILYPLILAKTRAQLSPPPPSPPPATSMSALSLPDMATTTPRINITLPSDPHLSLSGEKPAASAEKPAARPALSRRATQAALPYPGGAYQGLSAQIAKGFVGQGLTFLVKQRVETAFVQLSAGRRA</sequence>
<evidence type="ECO:0000313" key="1">
    <source>
        <dbReference type="EMBL" id="KAI0048840.1"/>
    </source>
</evidence>
<keyword evidence="2" id="KW-1185">Reference proteome</keyword>
<reference evidence="1" key="2">
    <citation type="journal article" date="2022" name="New Phytol.">
        <title>Evolutionary transition to the ectomycorrhizal habit in the genomes of a hyperdiverse lineage of mushroom-forming fungi.</title>
        <authorList>
            <person name="Looney B."/>
            <person name="Miyauchi S."/>
            <person name="Morin E."/>
            <person name="Drula E."/>
            <person name="Courty P.E."/>
            <person name="Kohler A."/>
            <person name="Kuo A."/>
            <person name="LaButti K."/>
            <person name="Pangilinan J."/>
            <person name="Lipzen A."/>
            <person name="Riley R."/>
            <person name="Andreopoulos W."/>
            <person name="He G."/>
            <person name="Johnson J."/>
            <person name="Nolan M."/>
            <person name="Tritt A."/>
            <person name="Barry K.W."/>
            <person name="Grigoriev I.V."/>
            <person name="Nagy L.G."/>
            <person name="Hibbett D."/>
            <person name="Henrissat B."/>
            <person name="Matheny P.B."/>
            <person name="Labbe J."/>
            <person name="Martin F.M."/>
        </authorList>
    </citation>
    <scope>NUCLEOTIDE SEQUENCE</scope>
    <source>
        <strain evidence="1">FP105234-sp</strain>
    </source>
</reference>
<accession>A0ACB8RZ00</accession>
<reference evidence="1" key="1">
    <citation type="submission" date="2021-02" db="EMBL/GenBank/DDBJ databases">
        <authorList>
            <consortium name="DOE Joint Genome Institute"/>
            <person name="Ahrendt S."/>
            <person name="Looney B.P."/>
            <person name="Miyauchi S."/>
            <person name="Morin E."/>
            <person name="Drula E."/>
            <person name="Courty P.E."/>
            <person name="Chicoki N."/>
            <person name="Fauchery L."/>
            <person name="Kohler A."/>
            <person name="Kuo A."/>
            <person name="Labutti K."/>
            <person name="Pangilinan J."/>
            <person name="Lipzen A."/>
            <person name="Riley R."/>
            <person name="Andreopoulos W."/>
            <person name="He G."/>
            <person name="Johnson J."/>
            <person name="Barry K.W."/>
            <person name="Grigoriev I.V."/>
            <person name="Nagy L."/>
            <person name="Hibbett D."/>
            <person name="Henrissat B."/>
            <person name="Matheny P.B."/>
            <person name="Labbe J."/>
            <person name="Martin F."/>
        </authorList>
    </citation>
    <scope>NUCLEOTIDE SEQUENCE</scope>
    <source>
        <strain evidence="1">FP105234-sp</strain>
    </source>
</reference>